<organism evidence="2">
    <name type="scientific">marine sediment metagenome</name>
    <dbReference type="NCBI Taxonomy" id="412755"/>
    <lineage>
        <taxon>unclassified sequences</taxon>
        <taxon>metagenomes</taxon>
        <taxon>ecological metagenomes</taxon>
    </lineage>
</organism>
<comment type="caution">
    <text evidence="2">The sequence shown here is derived from an EMBL/GenBank/DDBJ whole genome shotgun (WGS) entry which is preliminary data.</text>
</comment>
<evidence type="ECO:0000256" key="1">
    <source>
        <dbReference type="SAM" id="MobiDB-lite"/>
    </source>
</evidence>
<accession>A0A0F9UEE2</accession>
<protein>
    <submittedName>
        <fullName evidence="2">Uncharacterized protein</fullName>
    </submittedName>
</protein>
<dbReference type="EMBL" id="LAZR01000113">
    <property type="protein sequence ID" value="KKN90029.1"/>
    <property type="molecule type" value="Genomic_DNA"/>
</dbReference>
<name>A0A0F9UEE2_9ZZZZ</name>
<proteinExistence type="predicted"/>
<reference evidence="2" key="1">
    <citation type="journal article" date="2015" name="Nature">
        <title>Complex archaea that bridge the gap between prokaryotes and eukaryotes.</title>
        <authorList>
            <person name="Spang A."/>
            <person name="Saw J.H."/>
            <person name="Jorgensen S.L."/>
            <person name="Zaremba-Niedzwiedzka K."/>
            <person name="Martijn J."/>
            <person name="Lind A.E."/>
            <person name="van Eijk R."/>
            <person name="Schleper C."/>
            <person name="Guy L."/>
            <person name="Ettema T.J."/>
        </authorList>
    </citation>
    <scope>NUCLEOTIDE SEQUENCE</scope>
</reference>
<sequence length="62" mass="6837">MRTQGPEQFDHPCKIGTVPAVVRVRKNEKFEPGAVDTNQGVSRRKMDLGSGTDSQPRRILSG</sequence>
<evidence type="ECO:0000313" key="2">
    <source>
        <dbReference type="EMBL" id="KKN90029.1"/>
    </source>
</evidence>
<dbReference type="AlphaFoldDB" id="A0A0F9UEE2"/>
<feature type="region of interest" description="Disordered" evidence="1">
    <location>
        <begin position="29"/>
        <end position="62"/>
    </location>
</feature>
<gene>
    <name evidence="2" type="ORF">LCGC14_0231410</name>
</gene>